<dbReference type="GO" id="GO:0004190">
    <property type="term" value="F:aspartic-type endopeptidase activity"/>
    <property type="evidence" value="ECO:0007669"/>
    <property type="project" value="UniProtKB-KW"/>
</dbReference>
<evidence type="ECO:0000256" key="6">
    <source>
        <dbReference type="ARBA" id="ARBA00023180"/>
    </source>
</evidence>
<dbReference type="InterPro" id="IPR021109">
    <property type="entry name" value="Peptidase_aspartic_dom_sf"/>
</dbReference>
<keyword evidence="2" id="KW-0645">Protease</keyword>
<evidence type="ECO:0000256" key="1">
    <source>
        <dbReference type="ARBA" id="ARBA00007447"/>
    </source>
</evidence>
<feature type="domain" description="Peptidase A1" evidence="8">
    <location>
        <begin position="1"/>
        <end position="277"/>
    </location>
</feature>
<accession>A0AAQ4DNH8</accession>
<dbReference type="PANTHER" id="PTHR47966:SF51">
    <property type="entry name" value="BETA-SITE APP-CLEAVING ENZYME, ISOFORM A-RELATED"/>
    <property type="match status" value="1"/>
</dbReference>
<evidence type="ECO:0000256" key="7">
    <source>
        <dbReference type="PIRSR" id="PIRSR601461-2"/>
    </source>
</evidence>
<reference evidence="9 10" key="1">
    <citation type="journal article" date="2023" name="Arcadia Sci">
        <title>De novo assembly of a long-read Amblyomma americanum tick genome.</title>
        <authorList>
            <person name="Chou S."/>
            <person name="Poskanzer K.E."/>
            <person name="Rollins M."/>
            <person name="Thuy-Boun P.S."/>
        </authorList>
    </citation>
    <scope>NUCLEOTIDE SEQUENCE [LARGE SCALE GENOMIC DNA]</scope>
    <source>
        <strain evidence="9">F_SG_1</strain>
        <tissue evidence="9">Salivary glands</tissue>
    </source>
</reference>
<dbReference type="EMBL" id="JARKHS020028772">
    <property type="protein sequence ID" value="KAK8764018.1"/>
    <property type="molecule type" value="Genomic_DNA"/>
</dbReference>
<dbReference type="PRINTS" id="PR00792">
    <property type="entry name" value="PEPSIN"/>
</dbReference>
<keyword evidence="5 7" id="KW-1015">Disulfide bond</keyword>
<evidence type="ECO:0000313" key="10">
    <source>
        <dbReference type="Proteomes" id="UP001321473"/>
    </source>
</evidence>
<evidence type="ECO:0000256" key="2">
    <source>
        <dbReference type="ARBA" id="ARBA00022670"/>
    </source>
</evidence>
<dbReference type="Pfam" id="PF00026">
    <property type="entry name" value="Asp"/>
    <property type="match status" value="1"/>
</dbReference>
<evidence type="ECO:0000259" key="8">
    <source>
        <dbReference type="PROSITE" id="PS51767"/>
    </source>
</evidence>
<gene>
    <name evidence="9" type="ORF">V5799_033372</name>
</gene>
<dbReference type="FunFam" id="2.40.70.10:FF:000002">
    <property type="entry name" value="Vacuolar aspartic proteinase"/>
    <property type="match status" value="1"/>
</dbReference>
<dbReference type="AlphaFoldDB" id="A0AAQ4DNH8"/>
<dbReference type="FunFam" id="2.40.70.10:FF:000008">
    <property type="entry name" value="Cathepsin D"/>
    <property type="match status" value="1"/>
</dbReference>
<name>A0AAQ4DNH8_AMBAM</name>
<keyword evidence="10" id="KW-1185">Reference proteome</keyword>
<dbReference type="GO" id="GO:0006508">
    <property type="term" value="P:proteolysis"/>
    <property type="evidence" value="ECO:0007669"/>
    <property type="project" value="UniProtKB-KW"/>
</dbReference>
<dbReference type="Gene3D" id="2.40.70.10">
    <property type="entry name" value="Acid Proteases"/>
    <property type="match status" value="2"/>
</dbReference>
<sequence length="280" mass="30284">LHQRYDESQSSTYSRNGTRVRLGYGSGPVQGEMSVDVVSIGQHPVRAQTFVQVDNNRDRAFAAAQFDGILGLAYPAYSVAGITPVFDNMVAQSVVSRPVFSVFLTRGGSSGDGGEVYFGGIDDDHYSGELFYAPVSKKGYWQLSADSITIGGSELCSGGCQVMVDTGCSTITGPSADVKRLLELLGATRYSTDLSQVDCRNASSLPELVITVGGKSLVLEPNDYIMKVKRGDELSCVVYIKGYDFNGSRGPLWNLGDPFLGRYFTVFDREKDRVGFADAH</sequence>
<dbReference type="GO" id="GO:0005764">
    <property type="term" value="C:lysosome"/>
    <property type="evidence" value="ECO:0007669"/>
    <property type="project" value="TreeGrafter"/>
</dbReference>
<proteinExistence type="inferred from homology"/>
<dbReference type="Proteomes" id="UP001321473">
    <property type="component" value="Unassembled WGS sequence"/>
</dbReference>
<dbReference type="InterPro" id="IPR033121">
    <property type="entry name" value="PEPTIDASE_A1"/>
</dbReference>
<comment type="caution">
    <text evidence="9">The sequence shown here is derived from an EMBL/GenBank/DDBJ whole genome shotgun (WGS) entry which is preliminary data.</text>
</comment>
<evidence type="ECO:0000256" key="3">
    <source>
        <dbReference type="ARBA" id="ARBA00022750"/>
    </source>
</evidence>
<protein>
    <recommendedName>
        <fullName evidence="8">Peptidase A1 domain-containing protein</fullName>
    </recommendedName>
</protein>
<dbReference type="InterPro" id="IPR001461">
    <property type="entry name" value="Aspartic_peptidase_A1"/>
</dbReference>
<organism evidence="9 10">
    <name type="scientific">Amblyomma americanum</name>
    <name type="common">Lone star tick</name>
    <dbReference type="NCBI Taxonomy" id="6943"/>
    <lineage>
        <taxon>Eukaryota</taxon>
        <taxon>Metazoa</taxon>
        <taxon>Ecdysozoa</taxon>
        <taxon>Arthropoda</taxon>
        <taxon>Chelicerata</taxon>
        <taxon>Arachnida</taxon>
        <taxon>Acari</taxon>
        <taxon>Parasitiformes</taxon>
        <taxon>Ixodida</taxon>
        <taxon>Ixodoidea</taxon>
        <taxon>Ixodidae</taxon>
        <taxon>Amblyomminae</taxon>
        <taxon>Amblyomma</taxon>
    </lineage>
</organism>
<keyword evidence="6" id="KW-0325">Glycoprotein</keyword>
<comment type="similarity">
    <text evidence="1">Belongs to the peptidase A1 family.</text>
</comment>
<keyword evidence="4" id="KW-0378">Hydrolase</keyword>
<feature type="disulfide bond" evidence="7">
    <location>
        <begin position="156"/>
        <end position="160"/>
    </location>
</feature>
<dbReference type="PANTHER" id="PTHR47966">
    <property type="entry name" value="BETA-SITE APP-CLEAVING ENZYME, ISOFORM A-RELATED"/>
    <property type="match status" value="1"/>
</dbReference>
<dbReference type="PROSITE" id="PS51767">
    <property type="entry name" value="PEPTIDASE_A1"/>
    <property type="match status" value="1"/>
</dbReference>
<evidence type="ECO:0000256" key="5">
    <source>
        <dbReference type="ARBA" id="ARBA00023157"/>
    </source>
</evidence>
<feature type="non-terminal residue" evidence="9">
    <location>
        <position position="1"/>
    </location>
</feature>
<dbReference type="SUPFAM" id="SSF50630">
    <property type="entry name" value="Acid proteases"/>
    <property type="match status" value="1"/>
</dbReference>
<evidence type="ECO:0000313" key="9">
    <source>
        <dbReference type="EMBL" id="KAK8764018.1"/>
    </source>
</evidence>
<keyword evidence="3" id="KW-0064">Aspartyl protease</keyword>
<evidence type="ECO:0000256" key="4">
    <source>
        <dbReference type="ARBA" id="ARBA00022801"/>
    </source>
</evidence>